<dbReference type="RefSeq" id="WP_238221336.1">
    <property type="nucleotide sequence ID" value="NZ_BPQD01000001.1"/>
</dbReference>
<accession>A0ABT8BE00</accession>
<gene>
    <name evidence="1" type="ORF">QWZ12_05185</name>
</gene>
<dbReference type="Proteomes" id="UP001224644">
    <property type="component" value="Unassembled WGS sequence"/>
</dbReference>
<keyword evidence="2" id="KW-1185">Reference proteome</keyword>
<sequence length="99" mass="10578">MARFIAIEKITGRVYGDTARFGPAGNVASPADAVCLFDRQLGRAPRGFGHVGPTSRAASYDVYSIERSDSDRPTANDTEAHALVHAHGSWVVGLVTYNS</sequence>
<comment type="caution">
    <text evidence="1">The sequence shown here is derived from an EMBL/GenBank/DDBJ whole genome shotgun (WGS) entry which is preliminary data.</text>
</comment>
<organism evidence="1 2">
    <name type="scientific">Methylobacterium adhaesivum</name>
    <dbReference type="NCBI Taxonomy" id="333297"/>
    <lineage>
        <taxon>Bacteria</taxon>
        <taxon>Pseudomonadati</taxon>
        <taxon>Pseudomonadota</taxon>
        <taxon>Alphaproteobacteria</taxon>
        <taxon>Hyphomicrobiales</taxon>
        <taxon>Methylobacteriaceae</taxon>
        <taxon>Methylobacterium</taxon>
    </lineage>
</organism>
<proteinExistence type="predicted"/>
<dbReference type="EMBL" id="JAUFPX010000002">
    <property type="protein sequence ID" value="MDN3590005.1"/>
    <property type="molecule type" value="Genomic_DNA"/>
</dbReference>
<reference evidence="2" key="1">
    <citation type="journal article" date="2019" name="Int. J. Syst. Evol. Microbiol.">
        <title>The Global Catalogue of Microorganisms (GCM) 10K type strain sequencing project: providing services to taxonomists for standard genome sequencing and annotation.</title>
        <authorList>
            <consortium name="The Broad Institute Genomics Platform"/>
            <consortium name="The Broad Institute Genome Sequencing Center for Infectious Disease"/>
            <person name="Wu L."/>
            <person name="Ma J."/>
        </authorList>
    </citation>
    <scope>NUCLEOTIDE SEQUENCE [LARGE SCALE GENOMIC DNA]</scope>
    <source>
        <strain evidence="2">CECT 7069</strain>
    </source>
</reference>
<protein>
    <submittedName>
        <fullName evidence="1">Uncharacterized protein</fullName>
    </submittedName>
</protein>
<evidence type="ECO:0000313" key="2">
    <source>
        <dbReference type="Proteomes" id="UP001224644"/>
    </source>
</evidence>
<name>A0ABT8BE00_9HYPH</name>
<evidence type="ECO:0000313" key="1">
    <source>
        <dbReference type="EMBL" id="MDN3590005.1"/>
    </source>
</evidence>